<dbReference type="EMBL" id="FSRN01000001">
    <property type="protein sequence ID" value="SIO11847.1"/>
    <property type="molecule type" value="Genomic_DNA"/>
</dbReference>
<dbReference type="RefSeq" id="WP_034548564.1">
    <property type="nucleotide sequence ID" value="NZ_FSRN01000001.1"/>
</dbReference>
<dbReference type="InterPro" id="IPR053151">
    <property type="entry name" value="RNase_H-like"/>
</dbReference>
<name>A0A1N6GWN5_9LACT</name>
<organism evidence="2 3">
    <name type="scientific">Carnobacterium alterfunditum</name>
    <dbReference type="NCBI Taxonomy" id="28230"/>
    <lineage>
        <taxon>Bacteria</taxon>
        <taxon>Bacillati</taxon>
        <taxon>Bacillota</taxon>
        <taxon>Bacilli</taxon>
        <taxon>Lactobacillales</taxon>
        <taxon>Carnobacteriaceae</taxon>
        <taxon>Carnobacterium</taxon>
    </lineage>
</organism>
<dbReference type="GO" id="GO:0004523">
    <property type="term" value="F:RNA-DNA hybrid ribonuclease activity"/>
    <property type="evidence" value="ECO:0007669"/>
    <property type="project" value="InterPro"/>
</dbReference>
<protein>
    <submittedName>
        <fullName evidence="2">Ribonuclease HI</fullName>
    </submittedName>
</protein>
<sequence>MIKMYTDASTKNDPGPSGVGIVISADHRYNQLSIPLENKISNHEAEFEALLKGLTYLIEYKLNDETLMMYTDSKLLASAINKSYVKKDVFKGYLTLIQEKLNYFPLFFIQWIPESHNKGADHLAKQALQKIVSKK</sequence>
<reference evidence="3" key="1">
    <citation type="submission" date="2016-11" db="EMBL/GenBank/DDBJ databases">
        <authorList>
            <person name="Varghese N."/>
            <person name="Submissions S."/>
        </authorList>
    </citation>
    <scope>NUCLEOTIDE SEQUENCE [LARGE SCALE GENOMIC DNA]</scope>
    <source>
        <strain evidence="3">313</strain>
    </source>
</reference>
<dbReference type="OrthoDB" id="7845843at2"/>
<dbReference type="Pfam" id="PF13456">
    <property type="entry name" value="RVT_3"/>
    <property type="match status" value="1"/>
</dbReference>
<dbReference type="eggNOG" id="COG0328">
    <property type="taxonomic scope" value="Bacteria"/>
</dbReference>
<dbReference type="SUPFAM" id="SSF53098">
    <property type="entry name" value="Ribonuclease H-like"/>
    <property type="match status" value="1"/>
</dbReference>
<gene>
    <name evidence="2" type="ORF">SAMN05878443_1469</name>
</gene>
<dbReference type="PANTHER" id="PTHR47723">
    <property type="entry name" value="OS05G0353850 PROTEIN"/>
    <property type="match status" value="1"/>
</dbReference>
<proteinExistence type="predicted"/>
<evidence type="ECO:0000313" key="3">
    <source>
        <dbReference type="Proteomes" id="UP000184758"/>
    </source>
</evidence>
<dbReference type="GO" id="GO:0003676">
    <property type="term" value="F:nucleic acid binding"/>
    <property type="evidence" value="ECO:0007669"/>
    <property type="project" value="InterPro"/>
</dbReference>
<evidence type="ECO:0000313" key="2">
    <source>
        <dbReference type="EMBL" id="SIO11847.1"/>
    </source>
</evidence>
<dbReference type="CDD" id="cd09279">
    <property type="entry name" value="RNase_HI_like"/>
    <property type="match status" value="1"/>
</dbReference>
<dbReference type="PROSITE" id="PS50879">
    <property type="entry name" value="RNASE_H_1"/>
    <property type="match status" value="1"/>
</dbReference>
<feature type="domain" description="RNase H type-1" evidence="1">
    <location>
        <begin position="1"/>
        <end position="129"/>
    </location>
</feature>
<keyword evidence="3" id="KW-1185">Reference proteome</keyword>
<dbReference type="STRING" id="28230.SAMN05878443_1469"/>
<dbReference type="AlphaFoldDB" id="A0A1N6GWN5"/>
<accession>A0A1N6GWN5</accession>
<evidence type="ECO:0000259" key="1">
    <source>
        <dbReference type="PROSITE" id="PS50879"/>
    </source>
</evidence>
<dbReference type="Proteomes" id="UP000184758">
    <property type="component" value="Unassembled WGS sequence"/>
</dbReference>
<dbReference type="InterPro" id="IPR012337">
    <property type="entry name" value="RNaseH-like_sf"/>
</dbReference>
<dbReference type="InterPro" id="IPR036397">
    <property type="entry name" value="RNaseH_sf"/>
</dbReference>
<dbReference type="InterPro" id="IPR002156">
    <property type="entry name" value="RNaseH_domain"/>
</dbReference>
<dbReference type="Gene3D" id="3.30.420.10">
    <property type="entry name" value="Ribonuclease H-like superfamily/Ribonuclease H"/>
    <property type="match status" value="1"/>
</dbReference>
<dbReference type="PANTHER" id="PTHR47723:SF19">
    <property type="entry name" value="POLYNUCLEOTIDYL TRANSFERASE, RIBONUCLEASE H-LIKE SUPERFAMILY PROTEIN"/>
    <property type="match status" value="1"/>
</dbReference>